<sequence length="29" mass="3258">QESTERVGGSARRFTDCRSVSAKNRCSRI</sequence>
<organism evidence="1 2">
    <name type="scientific">Allacma fusca</name>
    <dbReference type="NCBI Taxonomy" id="39272"/>
    <lineage>
        <taxon>Eukaryota</taxon>
        <taxon>Metazoa</taxon>
        <taxon>Ecdysozoa</taxon>
        <taxon>Arthropoda</taxon>
        <taxon>Hexapoda</taxon>
        <taxon>Collembola</taxon>
        <taxon>Symphypleona</taxon>
        <taxon>Sminthuridae</taxon>
        <taxon>Allacma</taxon>
    </lineage>
</organism>
<reference evidence="1" key="1">
    <citation type="submission" date="2021-06" db="EMBL/GenBank/DDBJ databases">
        <authorList>
            <person name="Hodson N. C."/>
            <person name="Mongue J. A."/>
            <person name="Jaron S. K."/>
        </authorList>
    </citation>
    <scope>NUCLEOTIDE SEQUENCE</scope>
</reference>
<dbReference type="Proteomes" id="UP000708208">
    <property type="component" value="Unassembled WGS sequence"/>
</dbReference>
<feature type="non-terminal residue" evidence="1">
    <location>
        <position position="1"/>
    </location>
</feature>
<dbReference type="EMBL" id="CAJVCH010107746">
    <property type="protein sequence ID" value="CAG7724261.1"/>
    <property type="molecule type" value="Genomic_DNA"/>
</dbReference>
<dbReference type="AlphaFoldDB" id="A0A8J2P3K9"/>
<comment type="caution">
    <text evidence="1">The sequence shown here is derived from an EMBL/GenBank/DDBJ whole genome shotgun (WGS) entry which is preliminary data.</text>
</comment>
<evidence type="ECO:0000313" key="2">
    <source>
        <dbReference type="Proteomes" id="UP000708208"/>
    </source>
</evidence>
<accession>A0A8J2P3K9</accession>
<name>A0A8J2P3K9_9HEXA</name>
<evidence type="ECO:0000313" key="1">
    <source>
        <dbReference type="EMBL" id="CAG7724261.1"/>
    </source>
</evidence>
<protein>
    <submittedName>
        <fullName evidence="1">Uncharacterized protein</fullName>
    </submittedName>
</protein>
<keyword evidence="2" id="KW-1185">Reference proteome</keyword>
<gene>
    <name evidence="1" type="ORF">AFUS01_LOCUS13294</name>
</gene>
<proteinExistence type="predicted"/>